<dbReference type="EMBL" id="VFRQ01000013">
    <property type="protein sequence ID" value="TPE42424.1"/>
    <property type="molecule type" value="Genomic_DNA"/>
</dbReference>
<dbReference type="OrthoDB" id="7063466at2"/>
<name>A0A501W2W3_9BACT</name>
<organism evidence="1 2">
    <name type="scientific">Pontibacter mangrovi</name>
    <dbReference type="NCBI Taxonomy" id="2589816"/>
    <lineage>
        <taxon>Bacteria</taxon>
        <taxon>Pseudomonadati</taxon>
        <taxon>Bacteroidota</taxon>
        <taxon>Cytophagia</taxon>
        <taxon>Cytophagales</taxon>
        <taxon>Hymenobacteraceae</taxon>
        <taxon>Pontibacter</taxon>
    </lineage>
</organism>
<gene>
    <name evidence="1" type="ORF">FJM65_18555</name>
</gene>
<comment type="caution">
    <text evidence="1">The sequence shown here is derived from an EMBL/GenBank/DDBJ whole genome shotgun (WGS) entry which is preliminary data.</text>
</comment>
<dbReference type="AlphaFoldDB" id="A0A501W2W3"/>
<accession>A0A501W2W3</accession>
<sequence>MNKRQQFLSSFLGALGAEEIKWTEITDKIVAGTAIYDKTDPEELQDFKWQMTESKSPDDKTQILIDHIFEENLLDIDRLKKPISEIQVPGLTDQEKDSAFDKLFKVRVKMIDEGEETDFYFIHQ</sequence>
<proteinExistence type="predicted"/>
<evidence type="ECO:0000313" key="2">
    <source>
        <dbReference type="Proteomes" id="UP000316727"/>
    </source>
</evidence>
<dbReference type="RefSeq" id="WP_140623503.1">
    <property type="nucleotide sequence ID" value="NZ_VFRQ01000013.1"/>
</dbReference>
<protein>
    <submittedName>
        <fullName evidence="1">Uncharacterized protein</fullName>
    </submittedName>
</protein>
<reference evidence="1 2" key="1">
    <citation type="submission" date="2019-06" db="EMBL/GenBank/DDBJ databases">
        <title>A novel bacterium of genus Pontibacter, isolated from marine sediment.</title>
        <authorList>
            <person name="Huang H."/>
            <person name="Mo K."/>
            <person name="Hu Y."/>
        </authorList>
    </citation>
    <scope>NUCLEOTIDE SEQUENCE [LARGE SCALE GENOMIC DNA]</scope>
    <source>
        <strain evidence="1 2">HB172049</strain>
    </source>
</reference>
<evidence type="ECO:0000313" key="1">
    <source>
        <dbReference type="EMBL" id="TPE42424.1"/>
    </source>
</evidence>
<dbReference type="Proteomes" id="UP000316727">
    <property type="component" value="Unassembled WGS sequence"/>
</dbReference>
<keyword evidence="2" id="KW-1185">Reference proteome</keyword>